<organism evidence="1 2">
    <name type="scientific">Jeotgalibaca arthritidis</name>
    <dbReference type="NCBI Taxonomy" id="1868794"/>
    <lineage>
        <taxon>Bacteria</taxon>
        <taxon>Bacillati</taxon>
        <taxon>Bacillota</taxon>
        <taxon>Bacilli</taxon>
        <taxon>Lactobacillales</taxon>
        <taxon>Carnobacteriaceae</taxon>
        <taxon>Jeotgalibaca</taxon>
    </lineage>
</organism>
<dbReference type="EMBL" id="CP049740">
    <property type="protein sequence ID" value="QII81663.1"/>
    <property type="molecule type" value="Genomic_DNA"/>
</dbReference>
<dbReference type="Proteomes" id="UP000501451">
    <property type="component" value="Chromosome"/>
</dbReference>
<evidence type="ECO:0000313" key="1">
    <source>
        <dbReference type="EMBL" id="QII81663.1"/>
    </source>
</evidence>
<name>A0A6G7K8S6_9LACT</name>
<gene>
    <name evidence="1" type="ORF">G7057_03670</name>
</gene>
<dbReference type="AlphaFoldDB" id="A0A6G7K8S6"/>
<dbReference type="KEGG" id="jar:G7057_03670"/>
<accession>A0A6G7K8S6</accession>
<keyword evidence="2" id="KW-1185">Reference proteome</keyword>
<reference evidence="1 2" key="1">
    <citation type="journal article" date="2017" name="Int. J. Syst. Evol. Microbiol.">
        <title>Jeotgalibaca porci sp. nov. and Jeotgalibaca arthritidis sp. nov., isolated from pigs, and emended description of the genus Jeotgalibaca.</title>
        <authorList>
            <person name="Zamora L."/>
            <person name="Perez-Sancho M."/>
            <person name="Dominguez L."/>
            <person name="Fernandez-Garayzabal J.F."/>
            <person name="Vela A.I."/>
        </authorList>
    </citation>
    <scope>NUCLEOTIDE SEQUENCE [LARGE SCALE GENOMIC DNA]</scope>
    <source>
        <strain evidence="1 2">CECT 9157</strain>
    </source>
</reference>
<evidence type="ECO:0000313" key="2">
    <source>
        <dbReference type="Proteomes" id="UP000501451"/>
    </source>
</evidence>
<proteinExistence type="predicted"/>
<dbReference type="RefSeq" id="WP_166161437.1">
    <property type="nucleotide sequence ID" value="NZ_CP049740.1"/>
</dbReference>
<sequence>MFVVALDVFMMKSYTVIYHGDTSLSEGIIAHTRTAFGSLLNGDRS</sequence>
<protein>
    <submittedName>
        <fullName evidence="1">Uncharacterized protein</fullName>
    </submittedName>
</protein>